<proteinExistence type="predicted"/>
<sequence>MPSTQYPRLAKSCLASLALLAPLSAVAGDDVIVTDRPDFVESSNVVGRGRFQIETSVLAERDKSDGVRARTYSMPTLLRYGVGDVLELRLETDGRTVQHAGGEGTSAGYADTALGVKWHVQDEAPGRPSVGVLLHADLDSGSRTWRGQGVRPSLRVAAEWELPGDLSLGVMPGIGRERTEDGKRFGYGILGVVLGKELTPTWRAFVEVAAPQIARSANGGTVATFDTGMAWLLSDRCQLDTMLSLGLNRRTPDAALTVGLSFKL</sequence>
<organism evidence="2 3">
    <name type="scientific">Massilia aurea</name>
    <dbReference type="NCBI Taxonomy" id="373040"/>
    <lineage>
        <taxon>Bacteria</taxon>
        <taxon>Pseudomonadati</taxon>
        <taxon>Pseudomonadota</taxon>
        <taxon>Betaproteobacteria</taxon>
        <taxon>Burkholderiales</taxon>
        <taxon>Oxalobacteraceae</taxon>
        <taxon>Telluria group</taxon>
        <taxon>Massilia</taxon>
    </lineage>
</organism>
<evidence type="ECO:0000256" key="1">
    <source>
        <dbReference type="SAM" id="SignalP"/>
    </source>
</evidence>
<dbReference type="AlphaFoldDB" id="A0A7W9WXP6"/>
<feature type="signal peptide" evidence="1">
    <location>
        <begin position="1"/>
        <end position="27"/>
    </location>
</feature>
<reference evidence="2 3" key="1">
    <citation type="submission" date="2020-08" db="EMBL/GenBank/DDBJ databases">
        <title>The Agave Microbiome: Exploring the role of microbial communities in plant adaptations to desert environments.</title>
        <authorList>
            <person name="Partida-Martinez L.P."/>
        </authorList>
    </citation>
    <scope>NUCLEOTIDE SEQUENCE [LARGE SCALE GENOMIC DNA]</scope>
    <source>
        <strain evidence="2 3">AT3.2</strain>
    </source>
</reference>
<accession>A0A7W9WXP6</accession>
<feature type="chain" id="PRO_5030647652" description="Transporter" evidence="1">
    <location>
        <begin position="28"/>
        <end position="264"/>
    </location>
</feature>
<comment type="caution">
    <text evidence="2">The sequence shown here is derived from an EMBL/GenBank/DDBJ whole genome shotgun (WGS) entry which is preliminary data.</text>
</comment>
<dbReference type="RefSeq" id="WP_183550795.1">
    <property type="nucleotide sequence ID" value="NZ_JACHBX010000001.1"/>
</dbReference>
<evidence type="ECO:0008006" key="4">
    <source>
        <dbReference type="Google" id="ProtNLM"/>
    </source>
</evidence>
<evidence type="ECO:0000313" key="3">
    <source>
        <dbReference type="Proteomes" id="UP000540787"/>
    </source>
</evidence>
<name>A0A7W9WXP6_9BURK</name>
<dbReference type="EMBL" id="JACHBX010000001">
    <property type="protein sequence ID" value="MBB6132497.1"/>
    <property type="molecule type" value="Genomic_DNA"/>
</dbReference>
<gene>
    <name evidence="2" type="ORF">HD842_000608</name>
</gene>
<evidence type="ECO:0000313" key="2">
    <source>
        <dbReference type="EMBL" id="MBB6132497.1"/>
    </source>
</evidence>
<keyword evidence="1" id="KW-0732">Signal</keyword>
<dbReference type="Proteomes" id="UP000540787">
    <property type="component" value="Unassembled WGS sequence"/>
</dbReference>
<keyword evidence="3" id="KW-1185">Reference proteome</keyword>
<dbReference type="Pfam" id="PF13557">
    <property type="entry name" value="Phenol_MetA_deg"/>
    <property type="match status" value="1"/>
</dbReference>
<protein>
    <recommendedName>
        <fullName evidence="4">Transporter</fullName>
    </recommendedName>
</protein>
<dbReference type="InterPro" id="IPR025737">
    <property type="entry name" value="FApF"/>
</dbReference>